<accession>A0A1Y2CIJ2</accession>
<evidence type="ECO:0000313" key="3">
    <source>
        <dbReference type="Proteomes" id="UP000193642"/>
    </source>
</evidence>
<name>A0A1Y2CIJ2_9FUNG</name>
<keyword evidence="1" id="KW-0175">Coiled coil</keyword>
<comment type="caution">
    <text evidence="2">The sequence shown here is derived from an EMBL/GenBank/DDBJ whole genome shotgun (WGS) entry which is preliminary data.</text>
</comment>
<feature type="coiled-coil region" evidence="1">
    <location>
        <begin position="97"/>
        <end position="124"/>
    </location>
</feature>
<dbReference type="EMBL" id="MCGO01000018">
    <property type="protein sequence ID" value="ORY46125.1"/>
    <property type="molecule type" value="Genomic_DNA"/>
</dbReference>
<proteinExistence type="predicted"/>
<evidence type="ECO:0000313" key="2">
    <source>
        <dbReference type="EMBL" id="ORY46125.1"/>
    </source>
</evidence>
<dbReference type="Proteomes" id="UP000193642">
    <property type="component" value="Unassembled WGS sequence"/>
</dbReference>
<gene>
    <name evidence="2" type="ORF">BCR33DRAFT_765301</name>
</gene>
<organism evidence="2 3">
    <name type="scientific">Rhizoclosmatium globosum</name>
    <dbReference type="NCBI Taxonomy" id="329046"/>
    <lineage>
        <taxon>Eukaryota</taxon>
        <taxon>Fungi</taxon>
        <taxon>Fungi incertae sedis</taxon>
        <taxon>Chytridiomycota</taxon>
        <taxon>Chytridiomycota incertae sedis</taxon>
        <taxon>Chytridiomycetes</taxon>
        <taxon>Chytridiales</taxon>
        <taxon>Chytriomycetaceae</taxon>
        <taxon>Rhizoclosmatium</taxon>
    </lineage>
</organism>
<protein>
    <submittedName>
        <fullName evidence="2">Uncharacterized protein</fullName>
    </submittedName>
</protein>
<keyword evidence="3" id="KW-1185">Reference proteome</keyword>
<reference evidence="2 3" key="1">
    <citation type="submission" date="2016-07" db="EMBL/GenBank/DDBJ databases">
        <title>Pervasive Adenine N6-methylation of Active Genes in Fungi.</title>
        <authorList>
            <consortium name="DOE Joint Genome Institute"/>
            <person name="Mondo S.J."/>
            <person name="Dannebaum R.O."/>
            <person name="Kuo R.C."/>
            <person name="Labutti K."/>
            <person name="Haridas S."/>
            <person name="Kuo A."/>
            <person name="Salamov A."/>
            <person name="Ahrendt S.R."/>
            <person name="Lipzen A."/>
            <person name="Sullivan W."/>
            <person name="Andreopoulos W.B."/>
            <person name="Clum A."/>
            <person name="Lindquist E."/>
            <person name="Daum C."/>
            <person name="Ramamoorthy G.K."/>
            <person name="Gryganskyi A."/>
            <person name="Culley D."/>
            <person name="Magnuson J.K."/>
            <person name="James T.Y."/>
            <person name="O'Malley M.A."/>
            <person name="Stajich J.E."/>
            <person name="Spatafora J.W."/>
            <person name="Visel A."/>
            <person name="Grigoriev I.V."/>
        </authorList>
    </citation>
    <scope>NUCLEOTIDE SEQUENCE [LARGE SCALE GENOMIC DNA]</scope>
    <source>
        <strain evidence="2 3">JEL800</strain>
    </source>
</reference>
<evidence type="ECO:0000256" key="1">
    <source>
        <dbReference type="SAM" id="Coils"/>
    </source>
</evidence>
<sequence>MIGAPLEHNLSSLYPHVPEYDTHQQLQTLTHELDNLHIVYGLQVKELAALEDSSAKETIQVRKSFMSLGRINTFKKGARERANTIESEDDIQKQRHLANLRDNVRSLEAKILTTEEQSNALRDTTNSWNTAKREFLQLLEKCCVDNEAFYRDNTEFKQKRDEMTESVLQTQNQLDQQKRCQKELDQALLLVTSIFSELKTDSSPSKSGGIKKLFKSDEVSDSIAGSVTSRIERANILIKRAGYSEDIVLKAPTHIGHEKMDEYRTSLREAIAPLTAACGIVNQLVEVLEGKVKEGKEEQAEFEKDILAFRIQCFEQARKGKQVGMHVFVTPEMLL</sequence>
<dbReference type="AlphaFoldDB" id="A0A1Y2CIJ2"/>